<dbReference type="STRING" id="1003232.J9DTK3"/>
<dbReference type="AlphaFoldDB" id="J9DTK3"/>
<reference evidence="6" key="2">
    <citation type="submission" date="2015-07" db="EMBL/GenBank/DDBJ databases">
        <title>Contrasting host-pathogen interactions and genome evolution in two generalist and specialist microsporidian pathogens of mosquitoes.</title>
        <authorList>
            <consortium name="The Broad Institute Genomics Platform"/>
            <consortium name="The Broad Institute Genome Sequencing Center for Infectious Disease"/>
            <person name="Cuomo C.A."/>
            <person name="Sanscrainte N.D."/>
            <person name="Goldberg J.M."/>
            <person name="Heiman D."/>
            <person name="Young S."/>
            <person name="Zeng Q."/>
            <person name="Becnel J.J."/>
            <person name="Birren B.W."/>
        </authorList>
    </citation>
    <scope>NUCLEOTIDE SEQUENCE [LARGE SCALE GENOMIC DNA]</scope>
    <source>
        <strain evidence="6">USNM 41457</strain>
    </source>
</reference>
<dbReference type="HOGENOM" id="CLU_029724_1_1_1"/>
<evidence type="ECO:0000313" key="6">
    <source>
        <dbReference type="Proteomes" id="UP000003163"/>
    </source>
</evidence>
<dbReference type="Pfam" id="PF13489">
    <property type="entry name" value="Methyltransf_23"/>
    <property type="match status" value="1"/>
</dbReference>
<dbReference type="PANTHER" id="PTHR22809:SF5">
    <property type="entry name" value="TRNA N(3)-METHYLCYTIDINE METHYLTRANSFERASE METTL6"/>
    <property type="match status" value="1"/>
</dbReference>
<dbReference type="PIRSF" id="PIRSF037755">
    <property type="entry name" value="Mettl2_prd"/>
    <property type="match status" value="1"/>
</dbReference>
<evidence type="ECO:0000313" key="5">
    <source>
        <dbReference type="EMBL" id="EJW04602.1"/>
    </source>
</evidence>
<dbReference type="Proteomes" id="UP000003163">
    <property type="component" value="Unassembled WGS sequence"/>
</dbReference>
<dbReference type="PANTHER" id="PTHR22809">
    <property type="entry name" value="METHYLTRANSFERASE-RELATED"/>
    <property type="match status" value="1"/>
</dbReference>
<dbReference type="InterPro" id="IPR029063">
    <property type="entry name" value="SAM-dependent_MTases_sf"/>
</dbReference>
<keyword evidence="2 4" id="KW-0489">Methyltransferase</keyword>
<dbReference type="CDD" id="cd02440">
    <property type="entry name" value="AdoMet_MTases"/>
    <property type="match status" value="1"/>
</dbReference>
<organism evidence="5 6">
    <name type="scientific">Edhazardia aedis (strain USNM 41457)</name>
    <name type="common">Microsporidian parasite</name>
    <dbReference type="NCBI Taxonomy" id="1003232"/>
    <lineage>
        <taxon>Eukaryota</taxon>
        <taxon>Fungi</taxon>
        <taxon>Fungi incertae sedis</taxon>
        <taxon>Microsporidia</taxon>
        <taxon>Edhazardia</taxon>
    </lineage>
</organism>
<evidence type="ECO:0000256" key="3">
    <source>
        <dbReference type="ARBA" id="ARBA00022679"/>
    </source>
</evidence>
<dbReference type="InParanoid" id="J9DTK3"/>
<evidence type="ECO:0000256" key="1">
    <source>
        <dbReference type="ARBA" id="ARBA00009725"/>
    </source>
</evidence>
<reference evidence="5 6" key="1">
    <citation type="submission" date="2011-08" db="EMBL/GenBank/DDBJ databases">
        <authorList>
            <person name="Liu Z.J."/>
            <person name="Shi F.L."/>
            <person name="Lu J.Q."/>
            <person name="Li M."/>
            <person name="Wang Z.L."/>
        </authorList>
    </citation>
    <scope>NUCLEOTIDE SEQUENCE [LARGE SCALE GENOMIC DNA]</scope>
    <source>
        <strain evidence="5 6">USNM 41457</strain>
    </source>
</reference>
<dbReference type="VEuPathDB" id="MicrosporidiaDB:EDEG_01186"/>
<keyword evidence="3 4" id="KW-0808">Transferase</keyword>
<accession>J9DTK3</accession>
<dbReference type="GO" id="GO:0008173">
    <property type="term" value="F:RNA methyltransferase activity"/>
    <property type="evidence" value="ECO:0007669"/>
    <property type="project" value="UniProtKB-ARBA"/>
</dbReference>
<comment type="function">
    <text evidence="4">S-adenosyl-L-methionine-dependent methyltransferase.</text>
</comment>
<name>J9DTK3_EDHAE</name>
<dbReference type="EC" id="2.1.1.-" evidence="4"/>
<comment type="similarity">
    <text evidence="1 4">Belongs to the methyltransferase superfamily. METL family.</text>
</comment>
<gene>
    <name evidence="5" type="ORF">EDEG_01186</name>
</gene>
<dbReference type="OMA" id="KHNACKT"/>
<dbReference type="FunCoup" id="J9DTK3">
    <property type="interactions" value="199"/>
</dbReference>
<evidence type="ECO:0000256" key="2">
    <source>
        <dbReference type="ARBA" id="ARBA00022603"/>
    </source>
</evidence>
<dbReference type="Gene3D" id="3.40.50.150">
    <property type="entry name" value="Vaccinia Virus protein VP39"/>
    <property type="match status" value="1"/>
</dbReference>
<dbReference type="EMBL" id="AFBI03000016">
    <property type="protein sequence ID" value="EJW04602.1"/>
    <property type="molecule type" value="Genomic_DNA"/>
</dbReference>
<dbReference type="GO" id="GO:0008757">
    <property type="term" value="F:S-adenosylmethionine-dependent methyltransferase activity"/>
    <property type="evidence" value="ECO:0007669"/>
    <property type="project" value="UniProtKB-ARBA"/>
</dbReference>
<dbReference type="InterPro" id="IPR026113">
    <property type="entry name" value="METTL2/6/8-like"/>
</dbReference>
<protein>
    <recommendedName>
        <fullName evidence="4">tRNA N(3)-methylcytidine methyltransferase</fullName>
        <ecNumber evidence="4">2.1.1.-</ecNumber>
    </recommendedName>
</protein>
<dbReference type="SUPFAM" id="SSF53335">
    <property type="entry name" value="S-adenosyl-L-methionine-dependent methyltransferases"/>
    <property type="match status" value="1"/>
</dbReference>
<proteinExistence type="inferred from homology"/>
<keyword evidence="6" id="KW-1185">Reference proteome</keyword>
<dbReference type="OrthoDB" id="417697at2759"/>
<comment type="caution">
    <text evidence="5">The sequence shown here is derived from an EMBL/GenBank/DDBJ whole genome shotgun (WGS) entry which is preliminary data.</text>
</comment>
<evidence type="ECO:0000256" key="4">
    <source>
        <dbReference type="PIRNR" id="PIRNR037755"/>
    </source>
</evidence>
<dbReference type="GO" id="GO:0032259">
    <property type="term" value="P:methylation"/>
    <property type="evidence" value="ECO:0007669"/>
    <property type="project" value="UniProtKB-KW"/>
</dbReference>
<sequence>MDDFKERKLTNPSEKPNFNAWYDCGIEGEALKLAHQKIEKDNKNIPQKTEKSDSRRSWDIFYKKHKQSFFRDRKWLTLVFKDLLDTKKTIFEVGCGVGNSLAHLPKIDYACDFSENAVKLAQERFPKTYIFVHDLCSDIPLSFSADYIVAIFTMSAIEPKLHLKVFKKLYNCLNPGGKIFFKDYGFLDMIQLRYKTEQIVDENFYQRKDGTFTYFFKLEYMQKLVEDCGLEIEQLYEDKKLHYNRKRDLDMYRVMIQGIFVKK</sequence>